<dbReference type="Proteomes" id="UP000007431">
    <property type="component" value="Unassembled WGS sequence"/>
</dbReference>
<dbReference type="EMBL" id="GL377303">
    <property type="protein sequence ID" value="EFI99897.1"/>
    <property type="molecule type" value="Genomic_DNA"/>
</dbReference>
<dbReference type="AlphaFoldDB" id="D8PUF9"/>
<feature type="chain" id="PRO_5003120277" description="Thaumatin-like protein" evidence="1">
    <location>
        <begin position="23"/>
        <end position="240"/>
    </location>
</feature>
<dbReference type="InParanoid" id="D8PUF9"/>
<keyword evidence="1" id="KW-0732">Signal</keyword>
<gene>
    <name evidence="2" type="ORF">SCHCODRAFT_104911</name>
</gene>
<evidence type="ECO:0008006" key="4">
    <source>
        <dbReference type="Google" id="ProtNLM"/>
    </source>
</evidence>
<dbReference type="eggNOG" id="ENOG502SPZR">
    <property type="taxonomic scope" value="Eukaryota"/>
</dbReference>
<protein>
    <recommendedName>
        <fullName evidence="4">Thaumatin-like protein</fullName>
    </recommendedName>
</protein>
<dbReference type="InterPro" id="IPR037176">
    <property type="entry name" value="Osmotin/thaumatin-like_sf"/>
</dbReference>
<dbReference type="KEGG" id="scm:SCHCO_02482687"/>
<dbReference type="SUPFAM" id="SSF49870">
    <property type="entry name" value="Osmotin, thaumatin-like protein"/>
    <property type="match status" value="1"/>
</dbReference>
<evidence type="ECO:0000313" key="3">
    <source>
        <dbReference type="Proteomes" id="UP000007431"/>
    </source>
</evidence>
<dbReference type="VEuPathDB" id="FungiDB:SCHCODRAFT_02482687"/>
<proteinExistence type="predicted"/>
<reference evidence="2 3" key="1">
    <citation type="journal article" date="2010" name="Nat. Biotechnol.">
        <title>Genome sequence of the model mushroom Schizophyllum commune.</title>
        <authorList>
            <person name="Ohm R.A."/>
            <person name="de Jong J.F."/>
            <person name="Lugones L.G."/>
            <person name="Aerts A."/>
            <person name="Kothe E."/>
            <person name="Stajich J.E."/>
            <person name="de Vries R.P."/>
            <person name="Record E."/>
            <person name="Levasseur A."/>
            <person name="Baker S.E."/>
            <person name="Bartholomew K.A."/>
            <person name="Coutinho P.M."/>
            <person name="Erdmann S."/>
            <person name="Fowler T.J."/>
            <person name="Gathman A.C."/>
            <person name="Lombard V."/>
            <person name="Henrissat B."/>
            <person name="Knabe N."/>
            <person name="Kuees U."/>
            <person name="Lilly W.W."/>
            <person name="Lindquist E."/>
            <person name="Lucas S."/>
            <person name="Magnuson J.K."/>
            <person name="Piumi F."/>
            <person name="Raudaskoski M."/>
            <person name="Salamov A."/>
            <person name="Schmutz J."/>
            <person name="Schwarze F.W.M.R."/>
            <person name="vanKuyk P.A."/>
            <person name="Horton J.S."/>
            <person name="Grigoriev I.V."/>
            <person name="Woesten H.A.B."/>
        </authorList>
    </citation>
    <scope>NUCLEOTIDE SEQUENCE [LARGE SCALE GENOMIC DNA]</scope>
    <source>
        <strain evidence="3">H4-8 / FGSC 9210</strain>
    </source>
</reference>
<sequence>MQFLFFCLQAGIVAALAASSFASATGEFELEKRSGHVFTLVNHCKHAVQPHIANTRCGYSPRCGDATDFKGAQPAKLAVGKSTKVTIPSRWVGRIFNKTAKCGAKGESCTVTEFSLDTGDKYTPQAYDISNIQGFTQSIRIKSAGCETATCRSKSCPCKQAYPVGDMSGCGNDSPVKGCKAGNQPFTGEIDFTDHRHRLKSKSCLLPCLRARDPVDVAGADIFAMYASSAGRDMHDVYNN</sequence>
<name>D8PUF9_SCHCM</name>
<keyword evidence="3" id="KW-1185">Reference proteome</keyword>
<feature type="signal peptide" evidence="1">
    <location>
        <begin position="1"/>
        <end position="22"/>
    </location>
</feature>
<dbReference type="GeneID" id="9587188"/>
<dbReference type="OMA" id="FTQSIAI"/>
<feature type="non-terminal residue" evidence="2">
    <location>
        <position position="240"/>
    </location>
</feature>
<organism evidence="3">
    <name type="scientific">Schizophyllum commune (strain H4-8 / FGSC 9210)</name>
    <name type="common">Split gill fungus</name>
    <dbReference type="NCBI Taxonomy" id="578458"/>
    <lineage>
        <taxon>Eukaryota</taxon>
        <taxon>Fungi</taxon>
        <taxon>Dikarya</taxon>
        <taxon>Basidiomycota</taxon>
        <taxon>Agaricomycotina</taxon>
        <taxon>Agaricomycetes</taxon>
        <taxon>Agaricomycetidae</taxon>
        <taxon>Agaricales</taxon>
        <taxon>Schizophyllaceae</taxon>
        <taxon>Schizophyllum</taxon>
    </lineage>
</organism>
<dbReference type="HOGENOM" id="CLU_1156956_0_0_1"/>
<dbReference type="OrthoDB" id="430315at2759"/>
<dbReference type="RefSeq" id="XP_003034800.1">
    <property type="nucleotide sequence ID" value="XM_003034754.1"/>
</dbReference>
<evidence type="ECO:0000313" key="2">
    <source>
        <dbReference type="EMBL" id="EFI99897.1"/>
    </source>
</evidence>
<evidence type="ECO:0000256" key="1">
    <source>
        <dbReference type="SAM" id="SignalP"/>
    </source>
</evidence>
<accession>D8PUF9</accession>
<dbReference type="Gene3D" id="2.60.110.10">
    <property type="entry name" value="Thaumatin"/>
    <property type="match status" value="1"/>
</dbReference>